<dbReference type="SUPFAM" id="SSF48452">
    <property type="entry name" value="TPR-like"/>
    <property type="match status" value="1"/>
</dbReference>
<evidence type="ECO:0000313" key="2">
    <source>
        <dbReference type="EMBL" id="MBW9064728.1"/>
    </source>
</evidence>
<dbReference type="InterPro" id="IPR011990">
    <property type="entry name" value="TPR-like_helical_dom_sf"/>
</dbReference>
<accession>A0ABS7HC81</accession>
<evidence type="ECO:0000256" key="1">
    <source>
        <dbReference type="PROSITE-ProRule" id="PRU00339"/>
    </source>
</evidence>
<dbReference type="Gene3D" id="1.25.40.10">
    <property type="entry name" value="Tetratricopeptide repeat domain"/>
    <property type="match status" value="1"/>
</dbReference>
<gene>
    <name evidence="2" type="ORF">JNB71_15540</name>
</gene>
<dbReference type="InterPro" id="IPR019734">
    <property type="entry name" value="TPR_rpt"/>
</dbReference>
<keyword evidence="3" id="KW-1185">Reference proteome</keyword>
<dbReference type="RefSeq" id="WP_220372695.1">
    <property type="nucleotide sequence ID" value="NZ_JAEUAO010000003.1"/>
</dbReference>
<name>A0ABS7HC81_9HYPH</name>
<evidence type="ECO:0000313" key="3">
    <source>
        <dbReference type="Proteomes" id="UP000757604"/>
    </source>
</evidence>
<dbReference type="InterPro" id="IPR036388">
    <property type="entry name" value="WH-like_DNA-bd_sf"/>
</dbReference>
<protein>
    <submittedName>
        <fullName evidence="2">Peptide antibiotic resistance protein</fullName>
    </submittedName>
</protein>
<feature type="repeat" description="TPR" evidence="1">
    <location>
        <begin position="439"/>
        <end position="472"/>
    </location>
</feature>
<sequence>MFLQTFGRLRLLDAAGDEAKYPRKGLLLIAYLATSASAEISREEAAEFLWGNDHRAVAFTNLRKLISRLRPHGSLLTFSPTHISLDRKQLVCDADAFDATHPAETPLSSLVDLINRTFLADTNEADGLSGRWLKEQRQRQLELMRARLLEMSANTATSVEVAARRQAAFYILERFPDDQLVRSTLSIGSKMGASPRVVEGKSQSAGAIAVVGTERPFQSPKQPRVALLPPIGVYASQLDLPTASALIDDVAIGLCALRGLSIVAPYTAERIRASDDKLLLLERYDVSYVVDTKLTGEGLVVQIIFVPSDNVIYADRFEIARGLLSSHRKALAEIVADRILAELKRNESALSDYEYHPDAYQRYLFGVQQMSRLTLPSVRGARKTFREALQQNANFSHAYSGLAKTYSLEWVLTARGDPELLRKAEESARFAIERNPEIAYGFKELGVAKLYLGELDESLDALSRAEELSPHYADAIYSFADSLIHASRPKDGLEKIDKAIALNPLGPDEYFWCAAGASYFVGAFDKAISRIQSMSNQPSAYRLLAASCAMLGDTKRAHHYRRKDKEANPQFDLQKWLAVLPIREPWQKEMYREGLVKAGY</sequence>
<reference evidence="2 3" key="1">
    <citation type="journal article" date="2021" name="MBio">
        <title>Poor Competitiveness of Bradyrhizobium in Pigeon Pea Root Colonization in Indian Soils.</title>
        <authorList>
            <person name="Chalasani D."/>
            <person name="Basu A."/>
            <person name="Pullabhotla S.V.S.R.N."/>
            <person name="Jorrin B."/>
            <person name="Neal A.L."/>
            <person name="Poole P.S."/>
            <person name="Podile A.R."/>
            <person name="Tkacz A."/>
        </authorList>
    </citation>
    <scope>NUCLEOTIDE SEQUENCE [LARGE SCALE GENOMIC DNA]</scope>
    <source>
        <strain evidence="2 3">HU44</strain>
    </source>
</reference>
<dbReference type="EMBL" id="JAEUAO010000003">
    <property type="protein sequence ID" value="MBW9064728.1"/>
    <property type="molecule type" value="Genomic_DNA"/>
</dbReference>
<dbReference type="PROSITE" id="PS50005">
    <property type="entry name" value="TPR"/>
    <property type="match status" value="1"/>
</dbReference>
<proteinExistence type="predicted"/>
<keyword evidence="1" id="KW-0802">TPR repeat</keyword>
<organism evidence="2 3">
    <name type="scientific">Rhizobium herbae</name>
    <dbReference type="NCBI Taxonomy" id="508661"/>
    <lineage>
        <taxon>Bacteria</taxon>
        <taxon>Pseudomonadati</taxon>
        <taxon>Pseudomonadota</taxon>
        <taxon>Alphaproteobacteria</taxon>
        <taxon>Hyphomicrobiales</taxon>
        <taxon>Rhizobiaceae</taxon>
        <taxon>Rhizobium/Agrobacterium group</taxon>
        <taxon>Rhizobium</taxon>
    </lineage>
</organism>
<dbReference type="SMART" id="SM00028">
    <property type="entry name" value="TPR"/>
    <property type="match status" value="3"/>
</dbReference>
<dbReference type="Gene3D" id="1.10.10.10">
    <property type="entry name" value="Winged helix-like DNA-binding domain superfamily/Winged helix DNA-binding domain"/>
    <property type="match status" value="1"/>
</dbReference>
<dbReference type="SUPFAM" id="SSF46894">
    <property type="entry name" value="C-terminal effector domain of the bipartite response regulators"/>
    <property type="match status" value="1"/>
</dbReference>
<dbReference type="Proteomes" id="UP000757604">
    <property type="component" value="Unassembled WGS sequence"/>
</dbReference>
<dbReference type="InterPro" id="IPR016032">
    <property type="entry name" value="Sig_transdc_resp-reg_C-effctor"/>
</dbReference>
<comment type="caution">
    <text evidence="2">The sequence shown here is derived from an EMBL/GenBank/DDBJ whole genome shotgun (WGS) entry which is preliminary data.</text>
</comment>